<protein>
    <submittedName>
        <fullName evidence="1">Uncharacterized protein</fullName>
    </submittedName>
</protein>
<sequence length="208" mass="22876">MPGVVHVVEGKTSRHGPGGERIVQQKPAARARVLSLIPRSVVYMFKQAALEQSRSALRQEDAYAAECQKKEKKSSDGAPGQFKEQASLLNLGNLCGNSSVIQTVSPVENGLETRRNCSSVYVRNSLDCDNSLIVNKHSSPARKSADVTSMDVVKGISRHEPFNCTFSDMGIINERHLGFYILIPLKFKFCNITETLRTECAEKSAESC</sequence>
<organism evidence="1 2">
    <name type="scientific">Dryococelus australis</name>
    <dbReference type="NCBI Taxonomy" id="614101"/>
    <lineage>
        <taxon>Eukaryota</taxon>
        <taxon>Metazoa</taxon>
        <taxon>Ecdysozoa</taxon>
        <taxon>Arthropoda</taxon>
        <taxon>Hexapoda</taxon>
        <taxon>Insecta</taxon>
        <taxon>Pterygota</taxon>
        <taxon>Neoptera</taxon>
        <taxon>Polyneoptera</taxon>
        <taxon>Phasmatodea</taxon>
        <taxon>Verophasmatodea</taxon>
        <taxon>Anareolatae</taxon>
        <taxon>Phasmatidae</taxon>
        <taxon>Eurycanthinae</taxon>
        <taxon>Dryococelus</taxon>
    </lineage>
</organism>
<name>A0ABQ9HUR6_9NEOP</name>
<dbReference type="Proteomes" id="UP001159363">
    <property type="component" value="Chromosome 3"/>
</dbReference>
<accession>A0ABQ9HUR6</accession>
<gene>
    <name evidence="1" type="ORF">PR048_007588</name>
</gene>
<evidence type="ECO:0000313" key="2">
    <source>
        <dbReference type="Proteomes" id="UP001159363"/>
    </source>
</evidence>
<dbReference type="EMBL" id="JARBHB010000003">
    <property type="protein sequence ID" value="KAJ8888101.1"/>
    <property type="molecule type" value="Genomic_DNA"/>
</dbReference>
<evidence type="ECO:0000313" key="1">
    <source>
        <dbReference type="EMBL" id="KAJ8888101.1"/>
    </source>
</evidence>
<comment type="caution">
    <text evidence="1">The sequence shown here is derived from an EMBL/GenBank/DDBJ whole genome shotgun (WGS) entry which is preliminary data.</text>
</comment>
<reference evidence="1 2" key="1">
    <citation type="submission" date="2023-02" db="EMBL/GenBank/DDBJ databases">
        <title>LHISI_Scaffold_Assembly.</title>
        <authorList>
            <person name="Stuart O.P."/>
            <person name="Cleave R."/>
            <person name="Magrath M.J.L."/>
            <person name="Mikheyev A.S."/>
        </authorList>
    </citation>
    <scope>NUCLEOTIDE SEQUENCE [LARGE SCALE GENOMIC DNA]</scope>
    <source>
        <strain evidence="1">Daus_M_001</strain>
        <tissue evidence="1">Leg muscle</tissue>
    </source>
</reference>
<proteinExistence type="predicted"/>
<keyword evidence="2" id="KW-1185">Reference proteome</keyword>